<dbReference type="Pfam" id="PF23639">
    <property type="entry name" value="DUF7146"/>
    <property type="match status" value="1"/>
</dbReference>
<proteinExistence type="predicted"/>
<dbReference type="InterPro" id="IPR006171">
    <property type="entry name" value="TOPRIM_dom"/>
</dbReference>
<comment type="caution">
    <text evidence="9">The sequence shown here is derived from an EMBL/GenBank/DDBJ whole genome shotgun (WGS) entry which is preliminary data.</text>
</comment>
<protein>
    <submittedName>
        <fullName evidence="9">DNA primase</fullName>
    </submittedName>
</protein>
<dbReference type="GO" id="GO:0000428">
    <property type="term" value="C:DNA-directed RNA polymerase complex"/>
    <property type="evidence" value="ECO:0007669"/>
    <property type="project" value="UniProtKB-KW"/>
</dbReference>
<evidence type="ECO:0000256" key="3">
    <source>
        <dbReference type="ARBA" id="ARBA00022679"/>
    </source>
</evidence>
<evidence type="ECO:0000259" key="7">
    <source>
        <dbReference type="Pfam" id="PF13362"/>
    </source>
</evidence>
<evidence type="ECO:0000256" key="5">
    <source>
        <dbReference type="ARBA" id="ARBA00022705"/>
    </source>
</evidence>
<keyword evidence="4" id="KW-0548">Nucleotidyltransferase</keyword>
<keyword evidence="1" id="KW-0240">DNA-directed RNA polymerase</keyword>
<evidence type="ECO:0000256" key="6">
    <source>
        <dbReference type="ARBA" id="ARBA00023163"/>
    </source>
</evidence>
<sequence>MSKEHNFDAKVVREAAAGQWERIIQALIPGIPDKAFTKLGSHVACPVHHRGSKKRGDGFKLFKKDFHLSGGGMCNSCGAYPDGFALIMWANNCSFAEALEAVAHELGIRSKEDERAQAAINRVNESQRAALLKEIEEKQAADDARSREKLKCLWRESIPLTHPDAEPARLYLKGRKILCWDRPGLETVIRFHRSVKSWNENLEFEGSFPAIICLVTNAGVPITIHRIYLTEKGEKAPIESVKKMCSYPSDRTVTGGGIITGPWTEVIDLAEGPETSLAVEMATGLKCFPTVNATLLENFVPHQGVKAIRVWADKDRSGTGEEAAKKLKVRMWELGIKVAIMLPPLPIPDGEKGVDWNDVLIELGLLGFPRQQAQRKCA</sequence>
<dbReference type="GO" id="GO:0008270">
    <property type="term" value="F:zinc ion binding"/>
    <property type="evidence" value="ECO:0007669"/>
    <property type="project" value="InterPro"/>
</dbReference>
<evidence type="ECO:0000256" key="4">
    <source>
        <dbReference type="ARBA" id="ARBA00022695"/>
    </source>
</evidence>
<dbReference type="GO" id="GO:0003677">
    <property type="term" value="F:DNA binding"/>
    <property type="evidence" value="ECO:0007669"/>
    <property type="project" value="InterPro"/>
</dbReference>
<evidence type="ECO:0000259" key="8">
    <source>
        <dbReference type="Pfam" id="PF23639"/>
    </source>
</evidence>
<dbReference type="InterPro" id="IPR036977">
    <property type="entry name" value="DNA_primase_Znf_CHC2"/>
</dbReference>
<feature type="domain" description="Toprim" evidence="7">
    <location>
        <begin position="269"/>
        <end position="362"/>
    </location>
</feature>
<dbReference type="AlphaFoldDB" id="A0A241XTG6"/>
<evidence type="ECO:0000256" key="2">
    <source>
        <dbReference type="ARBA" id="ARBA00022515"/>
    </source>
</evidence>
<reference evidence="9 10" key="1">
    <citation type="submission" date="2017-05" db="EMBL/GenBank/DDBJ databases">
        <authorList>
            <person name="Song R."/>
            <person name="Chenine A.L."/>
            <person name="Ruprecht R.M."/>
        </authorList>
    </citation>
    <scope>NUCLEOTIDE SEQUENCE [LARGE SCALE GENOMIC DNA]</scope>
    <source>
        <strain evidence="9 10">S567_C10_BS</strain>
    </source>
</reference>
<dbReference type="Proteomes" id="UP000194857">
    <property type="component" value="Unassembled WGS sequence"/>
</dbReference>
<organism evidence="9 10">
    <name type="scientific">Pseudomonas aeruginosa</name>
    <dbReference type="NCBI Taxonomy" id="287"/>
    <lineage>
        <taxon>Bacteria</taxon>
        <taxon>Pseudomonadati</taxon>
        <taxon>Pseudomonadota</taxon>
        <taxon>Gammaproteobacteria</taxon>
        <taxon>Pseudomonadales</taxon>
        <taxon>Pseudomonadaceae</taxon>
        <taxon>Pseudomonas</taxon>
    </lineage>
</organism>
<evidence type="ECO:0000313" key="10">
    <source>
        <dbReference type="Proteomes" id="UP000194857"/>
    </source>
</evidence>
<dbReference type="GO" id="GO:0006269">
    <property type="term" value="P:DNA replication, synthesis of primer"/>
    <property type="evidence" value="ECO:0007669"/>
    <property type="project" value="UniProtKB-KW"/>
</dbReference>
<evidence type="ECO:0000256" key="1">
    <source>
        <dbReference type="ARBA" id="ARBA00022478"/>
    </source>
</evidence>
<keyword evidence="6" id="KW-0804">Transcription</keyword>
<dbReference type="EMBL" id="NFFZ01000004">
    <property type="protein sequence ID" value="OTI63378.1"/>
    <property type="molecule type" value="Genomic_DNA"/>
</dbReference>
<dbReference type="GO" id="GO:0016779">
    <property type="term" value="F:nucleotidyltransferase activity"/>
    <property type="evidence" value="ECO:0007669"/>
    <property type="project" value="UniProtKB-KW"/>
</dbReference>
<dbReference type="InterPro" id="IPR055570">
    <property type="entry name" value="DUF7146"/>
</dbReference>
<feature type="domain" description="DUF7146" evidence="8">
    <location>
        <begin position="145"/>
        <end position="253"/>
    </location>
</feature>
<dbReference type="SUPFAM" id="SSF57783">
    <property type="entry name" value="Zinc beta-ribbon"/>
    <property type="match status" value="1"/>
</dbReference>
<accession>A0A241XTG6</accession>
<name>A0A241XTG6_PSEAI</name>
<keyword evidence="3" id="KW-0808">Transferase</keyword>
<dbReference type="GO" id="GO:1990077">
    <property type="term" value="C:primosome complex"/>
    <property type="evidence" value="ECO:0007669"/>
    <property type="project" value="UniProtKB-KW"/>
</dbReference>
<dbReference type="Pfam" id="PF13362">
    <property type="entry name" value="Toprim_3"/>
    <property type="match status" value="1"/>
</dbReference>
<evidence type="ECO:0000313" key="9">
    <source>
        <dbReference type="EMBL" id="OTI63378.1"/>
    </source>
</evidence>
<keyword evidence="2" id="KW-0639">Primosome</keyword>
<dbReference type="Gene3D" id="3.90.580.10">
    <property type="entry name" value="Zinc finger, CHC2-type domain"/>
    <property type="match status" value="1"/>
</dbReference>
<gene>
    <name evidence="9" type="ORF">CAZ10_11175</name>
</gene>
<dbReference type="RefSeq" id="WP_065327361.1">
    <property type="nucleotide sequence ID" value="NZ_NFFZ01000004.1"/>
</dbReference>
<keyword evidence="5" id="KW-0235">DNA replication</keyword>